<dbReference type="InterPro" id="IPR051131">
    <property type="entry name" value="NEK_Ser/Thr_kinase_NIMA"/>
</dbReference>
<evidence type="ECO:0000256" key="8">
    <source>
        <dbReference type="ARBA" id="ARBA00048679"/>
    </source>
</evidence>
<dbReference type="InterPro" id="IPR000719">
    <property type="entry name" value="Prot_kinase_dom"/>
</dbReference>
<feature type="compositionally biased region" description="Low complexity" evidence="9">
    <location>
        <begin position="617"/>
        <end position="646"/>
    </location>
</feature>
<evidence type="ECO:0000259" key="10">
    <source>
        <dbReference type="PROSITE" id="PS50011"/>
    </source>
</evidence>
<dbReference type="GO" id="GO:0004674">
    <property type="term" value="F:protein serine/threonine kinase activity"/>
    <property type="evidence" value="ECO:0007669"/>
    <property type="project" value="UniProtKB-KW"/>
</dbReference>
<dbReference type="PROSITE" id="PS00108">
    <property type="entry name" value="PROTEIN_KINASE_ST"/>
    <property type="match status" value="1"/>
</dbReference>
<dbReference type="InterPro" id="IPR008271">
    <property type="entry name" value="Ser/Thr_kinase_AS"/>
</dbReference>
<dbReference type="GO" id="GO:0005524">
    <property type="term" value="F:ATP binding"/>
    <property type="evidence" value="ECO:0007669"/>
    <property type="project" value="UniProtKB-KW"/>
</dbReference>
<evidence type="ECO:0000256" key="1">
    <source>
        <dbReference type="ARBA" id="ARBA00012513"/>
    </source>
</evidence>
<feature type="compositionally biased region" description="Low complexity" evidence="9">
    <location>
        <begin position="332"/>
        <end position="345"/>
    </location>
</feature>
<feature type="region of interest" description="Disordered" evidence="9">
    <location>
        <begin position="330"/>
        <end position="519"/>
    </location>
</feature>
<keyword evidence="5" id="KW-0418">Kinase</keyword>
<dbReference type="SUPFAM" id="SSF56112">
    <property type="entry name" value="Protein kinase-like (PK-like)"/>
    <property type="match status" value="1"/>
</dbReference>
<dbReference type="Gene3D" id="3.30.200.20">
    <property type="entry name" value="Phosphorylase Kinase, domain 1"/>
    <property type="match status" value="1"/>
</dbReference>
<keyword evidence="4" id="KW-0547">Nucleotide-binding</keyword>
<evidence type="ECO:0000256" key="4">
    <source>
        <dbReference type="ARBA" id="ARBA00022741"/>
    </source>
</evidence>
<evidence type="ECO:0000313" key="11">
    <source>
        <dbReference type="EMBL" id="CEM37843.1"/>
    </source>
</evidence>
<feature type="region of interest" description="Disordered" evidence="9">
    <location>
        <begin position="617"/>
        <end position="651"/>
    </location>
</feature>
<proteinExistence type="predicted"/>
<evidence type="ECO:0000256" key="9">
    <source>
        <dbReference type="SAM" id="MobiDB-lite"/>
    </source>
</evidence>
<evidence type="ECO:0000256" key="2">
    <source>
        <dbReference type="ARBA" id="ARBA00022527"/>
    </source>
</evidence>
<sequence>MLPLPLPKERNFVEDLLQAGFEYLRPLHFGRESSVHLVAEGSTGSLFVAKVTEQHRVEDLVRKEALRLEAELLSTLRHPHIVGFHKFVANELHYILIQEYCPGGDVFAVLRRLSRNRLKETLSSGDASDEVLQLVGLPPDATRVPASTAADWCVQIGSALSYLHALGVVHCDVKSANIFLSPDGSVKLGDFGSAFLMRNANAAHIAGDGSGEGFIVPPVATLGFVPPEHRHFYACHSELEYLQTVGASARSPQVLEALSVIEEAASALPPLSRDRAYVVSGLWDSYGLGCFLFEACALSSPHAGMRPSEPLLLHHLEGVHKLPTIPDIVTGQQQQKSRSPKSPFSLQDLSEEEEGTGAGRGDVEMMGAEGTGGQLRDAYSSQLPNQDSRARTPTPTASTSGSSPSPLAVPPRPPRRSRSHSPQVKSTGVLGGPPPVPVFLPMSDEGMEDVGMDASPAAGESPASALSEFGTASSPSGAKSNNSSRKRKLAARTPKHSVLQEPQNPFSGGGFGGTGFGLHASQDPVRIRSKSGDPSFSLFPWYEASKSDNKGGGLGTDAQNPPSIGLSGMGGDFLPHTQQHGSTAPTSLFPPVQASLPQSHSCIFPVSSSSHAAAASSSSIQIPLPSSSQNLQTQSPFQQPQSQRGSLDPPPWISLCPSPSSVYSAEAGATCTATSRFLSQAPSGSSFASPPCIAISSCVAPDPGLTRSPDILVAQEGGSGSRSPTILLPRAALGFGRGASVVSCMARLGGEEGMEEVDERMGGAEEVGGRAAFGETGPGGPPSTLLEGGTVRKLGSVDWGHGGGASGRGVFGGDLPGVGPRGIFLNGHSRDGGEGATGGMISSSEMMQEGGGATRLLPGDYPDVLEAVANGLLDPNPDLRASMEITTAALIRFFESHPKFLKYMTGATPSARVSRKMALSHKGPCIQGTLGRRDMARAGGRLSLVLGGQFTQS</sequence>
<comment type="catalytic activity">
    <reaction evidence="8">
        <text>L-seryl-[protein] + ATP = O-phospho-L-seryl-[protein] + ADP + H(+)</text>
        <dbReference type="Rhea" id="RHEA:17989"/>
        <dbReference type="Rhea" id="RHEA-COMP:9863"/>
        <dbReference type="Rhea" id="RHEA-COMP:11604"/>
        <dbReference type="ChEBI" id="CHEBI:15378"/>
        <dbReference type="ChEBI" id="CHEBI:29999"/>
        <dbReference type="ChEBI" id="CHEBI:30616"/>
        <dbReference type="ChEBI" id="CHEBI:83421"/>
        <dbReference type="ChEBI" id="CHEBI:456216"/>
        <dbReference type="EC" id="2.7.11.1"/>
    </reaction>
</comment>
<dbReference type="AlphaFoldDB" id="A0A0G4H2H7"/>
<feature type="domain" description="Protein kinase" evidence="10">
    <location>
        <begin position="21"/>
        <end position="408"/>
    </location>
</feature>
<dbReference type="Gene3D" id="1.10.510.10">
    <property type="entry name" value="Transferase(Phosphotransferase) domain 1"/>
    <property type="match status" value="1"/>
</dbReference>
<protein>
    <recommendedName>
        <fullName evidence="1">non-specific serine/threonine protein kinase</fullName>
        <ecNumber evidence="1">2.7.11.1</ecNumber>
    </recommendedName>
</protein>
<dbReference type="InterPro" id="IPR011009">
    <property type="entry name" value="Kinase-like_dom_sf"/>
</dbReference>
<accession>A0A0G4H2H7</accession>
<feature type="compositionally biased region" description="Low complexity" evidence="9">
    <location>
        <begin position="391"/>
        <end position="406"/>
    </location>
</feature>
<evidence type="ECO:0000256" key="7">
    <source>
        <dbReference type="ARBA" id="ARBA00047899"/>
    </source>
</evidence>
<evidence type="ECO:0000256" key="3">
    <source>
        <dbReference type="ARBA" id="ARBA00022679"/>
    </source>
</evidence>
<dbReference type="PANTHER" id="PTHR44899">
    <property type="entry name" value="CAMK FAMILY PROTEIN KINASE"/>
    <property type="match status" value="1"/>
</dbReference>
<feature type="compositionally biased region" description="Low complexity" evidence="9">
    <location>
        <begin position="454"/>
        <end position="483"/>
    </location>
</feature>
<feature type="compositionally biased region" description="Basic residues" evidence="9">
    <location>
        <begin position="484"/>
        <end position="495"/>
    </location>
</feature>
<gene>
    <name evidence="11" type="ORF">Cvel_5589</name>
</gene>
<dbReference type="EMBL" id="CDMZ01001809">
    <property type="protein sequence ID" value="CEM37843.1"/>
    <property type="molecule type" value="Genomic_DNA"/>
</dbReference>
<evidence type="ECO:0000256" key="5">
    <source>
        <dbReference type="ARBA" id="ARBA00022777"/>
    </source>
</evidence>
<dbReference type="PROSITE" id="PS50011">
    <property type="entry name" value="PROTEIN_KINASE_DOM"/>
    <property type="match status" value="1"/>
</dbReference>
<dbReference type="PANTHER" id="PTHR44899:SF3">
    <property type="entry name" value="SERINE_THREONINE-PROTEIN KINASE NEK1"/>
    <property type="match status" value="1"/>
</dbReference>
<reference evidence="11" key="1">
    <citation type="submission" date="2014-11" db="EMBL/GenBank/DDBJ databases">
        <authorList>
            <person name="Otto D Thomas"/>
            <person name="Naeem Raeece"/>
        </authorList>
    </citation>
    <scope>NUCLEOTIDE SEQUENCE</scope>
</reference>
<dbReference type="Pfam" id="PF00069">
    <property type="entry name" value="Pkinase"/>
    <property type="match status" value="1"/>
</dbReference>
<comment type="catalytic activity">
    <reaction evidence="7">
        <text>L-threonyl-[protein] + ATP = O-phospho-L-threonyl-[protein] + ADP + H(+)</text>
        <dbReference type="Rhea" id="RHEA:46608"/>
        <dbReference type="Rhea" id="RHEA-COMP:11060"/>
        <dbReference type="Rhea" id="RHEA-COMP:11605"/>
        <dbReference type="ChEBI" id="CHEBI:15378"/>
        <dbReference type="ChEBI" id="CHEBI:30013"/>
        <dbReference type="ChEBI" id="CHEBI:30616"/>
        <dbReference type="ChEBI" id="CHEBI:61977"/>
        <dbReference type="ChEBI" id="CHEBI:456216"/>
        <dbReference type="EC" id="2.7.11.1"/>
    </reaction>
</comment>
<evidence type="ECO:0000256" key="6">
    <source>
        <dbReference type="ARBA" id="ARBA00022840"/>
    </source>
</evidence>
<dbReference type="VEuPathDB" id="CryptoDB:Cvel_5589"/>
<keyword evidence="3" id="KW-0808">Transferase</keyword>
<dbReference type="EC" id="2.7.11.1" evidence="1"/>
<name>A0A0G4H2H7_9ALVE</name>
<keyword evidence="2" id="KW-0723">Serine/threonine-protein kinase</keyword>
<feature type="compositionally biased region" description="Gly residues" evidence="9">
    <location>
        <begin position="507"/>
        <end position="516"/>
    </location>
</feature>
<dbReference type="SMART" id="SM00220">
    <property type="entry name" value="S_TKc"/>
    <property type="match status" value="1"/>
</dbReference>
<organism evidence="11">
    <name type="scientific">Chromera velia CCMP2878</name>
    <dbReference type="NCBI Taxonomy" id="1169474"/>
    <lineage>
        <taxon>Eukaryota</taxon>
        <taxon>Sar</taxon>
        <taxon>Alveolata</taxon>
        <taxon>Colpodellida</taxon>
        <taxon>Chromeraceae</taxon>
        <taxon>Chromera</taxon>
    </lineage>
</organism>
<keyword evidence="6" id="KW-0067">ATP-binding</keyword>